<name>A0A0M3IH34_ASCLU</name>
<proteinExistence type="predicted"/>
<keyword evidence="1" id="KW-0472">Membrane</keyword>
<dbReference type="AlphaFoldDB" id="A0A0M3IH34"/>
<sequence>MRRQRVNVYDVQHCQYVRNIPDNSITAKTQERTSFPLVAHDVRSHHHYVNIVIEVFSTGLTEKDKLGDITCCKYLDQNTGEFPLAAWLLNMALDRSITLLQIVELALLLTWLFMMVGYAGLLVPHFLTHNKASQTLFAPIFLLPKVHIFISL</sequence>
<keyword evidence="2" id="KW-1185">Reference proteome</keyword>
<evidence type="ECO:0000313" key="2">
    <source>
        <dbReference type="Proteomes" id="UP000036681"/>
    </source>
</evidence>
<organism evidence="2 3">
    <name type="scientific">Ascaris lumbricoides</name>
    <name type="common">Giant roundworm</name>
    <dbReference type="NCBI Taxonomy" id="6252"/>
    <lineage>
        <taxon>Eukaryota</taxon>
        <taxon>Metazoa</taxon>
        <taxon>Ecdysozoa</taxon>
        <taxon>Nematoda</taxon>
        <taxon>Chromadorea</taxon>
        <taxon>Rhabditida</taxon>
        <taxon>Spirurina</taxon>
        <taxon>Ascaridomorpha</taxon>
        <taxon>Ascaridoidea</taxon>
        <taxon>Ascarididae</taxon>
        <taxon>Ascaris</taxon>
    </lineage>
</organism>
<evidence type="ECO:0000256" key="1">
    <source>
        <dbReference type="SAM" id="Phobius"/>
    </source>
</evidence>
<accession>A0A0M3IH34</accession>
<keyword evidence="1" id="KW-0812">Transmembrane</keyword>
<feature type="transmembrane region" description="Helical" evidence="1">
    <location>
        <begin position="105"/>
        <end position="127"/>
    </location>
</feature>
<reference evidence="3" key="1">
    <citation type="submission" date="2017-02" db="UniProtKB">
        <authorList>
            <consortium name="WormBaseParasite"/>
        </authorList>
    </citation>
    <scope>IDENTIFICATION</scope>
</reference>
<protein>
    <submittedName>
        <fullName evidence="3">Protein kinase domain-containing protein</fullName>
    </submittedName>
</protein>
<evidence type="ECO:0000313" key="3">
    <source>
        <dbReference type="WBParaSite" id="ALUE_0001767501-mRNA-1"/>
    </source>
</evidence>
<dbReference type="WBParaSite" id="ALUE_0001767501-mRNA-1">
    <property type="protein sequence ID" value="ALUE_0001767501-mRNA-1"/>
    <property type="gene ID" value="ALUE_0001767501"/>
</dbReference>
<dbReference type="Proteomes" id="UP000036681">
    <property type="component" value="Unplaced"/>
</dbReference>
<keyword evidence="1" id="KW-1133">Transmembrane helix</keyword>